<dbReference type="PANTHER" id="PTHR46340:SF1">
    <property type="entry name" value="UBX DOMAIN-CONTAINING PROTEIN 1"/>
    <property type="match status" value="1"/>
</dbReference>
<dbReference type="InterPro" id="IPR029071">
    <property type="entry name" value="Ubiquitin-like_domsf"/>
</dbReference>
<dbReference type="EMBL" id="QWIJ01001068">
    <property type="protein sequence ID" value="RMX76684.1"/>
    <property type="molecule type" value="Genomic_DNA"/>
</dbReference>
<keyword evidence="5" id="KW-0732">Signal</keyword>
<proteinExistence type="predicted"/>
<feature type="compositionally biased region" description="Low complexity" evidence="4">
    <location>
        <begin position="235"/>
        <end position="267"/>
    </location>
</feature>
<evidence type="ECO:0000313" key="8">
    <source>
        <dbReference type="Proteomes" id="UP000281245"/>
    </source>
</evidence>
<dbReference type="Pfam" id="PF00627">
    <property type="entry name" value="UBA"/>
    <property type="match status" value="1"/>
</dbReference>
<dbReference type="AlphaFoldDB" id="A0A3M6WDP4"/>
<dbReference type="Pfam" id="PF00789">
    <property type="entry name" value="UBX"/>
    <property type="match status" value="1"/>
</dbReference>
<dbReference type="GO" id="GO:0005737">
    <property type="term" value="C:cytoplasm"/>
    <property type="evidence" value="ECO:0007669"/>
    <property type="project" value="UniProtKB-SubCell"/>
</dbReference>
<feature type="domain" description="UBX" evidence="6">
    <location>
        <begin position="280"/>
        <end position="342"/>
    </location>
</feature>
<organism evidence="7 8">
    <name type="scientific">Hortaea werneckii</name>
    <name type="common">Black yeast</name>
    <name type="synonym">Cladosporium werneckii</name>
    <dbReference type="NCBI Taxonomy" id="91943"/>
    <lineage>
        <taxon>Eukaryota</taxon>
        <taxon>Fungi</taxon>
        <taxon>Dikarya</taxon>
        <taxon>Ascomycota</taxon>
        <taxon>Pezizomycotina</taxon>
        <taxon>Dothideomycetes</taxon>
        <taxon>Dothideomycetidae</taxon>
        <taxon>Mycosphaerellales</taxon>
        <taxon>Teratosphaeriaceae</taxon>
        <taxon>Hortaea</taxon>
    </lineage>
</organism>
<gene>
    <name evidence="7" type="ORF">D0869_10500</name>
</gene>
<dbReference type="PROSITE" id="PS00028">
    <property type="entry name" value="ZINC_FINGER_C2H2_1"/>
    <property type="match status" value="1"/>
</dbReference>
<dbReference type="InterPro" id="IPR001012">
    <property type="entry name" value="UBX_dom"/>
</dbReference>
<protein>
    <recommendedName>
        <fullName evidence="6">UBX domain-containing protein</fullName>
    </recommendedName>
</protein>
<feature type="region of interest" description="Disordered" evidence="4">
    <location>
        <begin position="151"/>
        <end position="268"/>
    </location>
</feature>
<dbReference type="CDD" id="cd01767">
    <property type="entry name" value="UBX"/>
    <property type="match status" value="1"/>
</dbReference>
<dbReference type="GO" id="GO:0031397">
    <property type="term" value="P:negative regulation of protein ubiquitination"/>
    <property type="evidence" value="ECO:0007669"/>
    <property type="project" value="TreeGrafter"/>
</dbReference>
<dbReference type="GO" id="GO:1903094">
    <property type="term" value="P:negative regulation of protein K48-linked deubiquitination"/>
    <property type="evidence" value="ECO:0007669"/>
    <property type="project" value="TreeGrafter"/>
</dbReference>
<dbReference type="PROSITE" id="PS50033">
    <property type="entry name" value="UBX"/>
    <property type="match status" value="1"/>
</dbReference>
<dbReference type="SUPFAM" id="SSF54236">
    <property type="entry name" value="Ubiquitin-like"/>
    <property type="match status" value="1"/>
</dbReference>
<dbReference type="VEuPathDB" id="FungiDB:BTJ68_11077"/>
<dbReference type="InterPro" id="IPR013087">
    <property type="entry name" value="Znf_C2H2_type"/>
</dbReference>
<feature type="signal peptide" evidence="5">
    <location>
        <begin position="1"/>
        <end position="29"/>
    </location>
</feature>
<dbReference type="Gene3D" id="3.10.20.90">
    <property type="entry name" value="Phosphatidylinositol 3-kinase Catalytic Subunit, Chain A, domain 1"/>
    <property type="match status" value="1"/>
</dbReference>
<dbReference type="GO" id="GO:0032435">
    <property type="term" value="P:negative regulation of proteasomal ubiquitin-dependent protein catabolic process"/>
    <property type="evidence" value="ECO:0007669"/>
    <property type="project" value="TreeGrafter"/>
</dbReference>
<feature type="chain" id="PRO_5017990148" description="UBX domain-containing protein" evidence="5">
    <location>
        <begin position="30"/>
        <end position="343"/>
    </location>
</feature>
<comment type="subcellular location">
    <subcellularLocation>
        <location evidence="1">Cytoplasm</location>
    </subcellularLocation>
</comment>
<dbReference type="PANTHER" id="PTHR46340">
    <property type="entry name" value="UBX DOMAIN-CONTAINING PROTEIN 1"/>
    <property type="match status" value="1"/>
</dbReference>
<dbReference type="SUPFAM" id="SSF46934">
    <property type="entry name" value="UBA-like"/>
    <property type="match status" value="1"/>
</dbReference>
<reference evidence="7 8" key="1">
    <citation type="journal article" date="2018" name="BMC Genomics">
        <title>Genomic evidence for intraspecific hybridization in a clonal and extremely halotolerant yeast.</title>
        <authorList>
            <person name="Gostincar C."/>
            <person name="Stajich J.E."/>
            <person name="Zupancic J."/>
            <person name="Zalar P."/>
            <person name="Gunde-Cimerman N."/>
        </authorList>
    </citation>
    <scope>NUCLEOTIDE SEQUENCE [LARGE SCALE GENOMIC DNA]</scope>
    <source>
        <strain evidence="7 8">EXF-6656</strain>
    </source>
</reference>
<name>A0A3M6WDP4_HORWE</name>
<evidence type="ECO:0000256" key="3">
    <source>
        <dbReference type="ARBA" id="ARBA00023054"/>
    </source>
</evidence>
<dbReference type="Proteomes" id="UP000281245">
    <property type="component" value="Unassembled WGS sequence"/>
</dbReference>
<dbReference type="SMART" id="SM00166">
    <property type="entry name" value="UBX"/>
    <property type="match status" value="1"/>
</dbReference>
<evidence type="ECO:0000256" key="2">
    <source>
        <dbReference type="ARBA" id="ARBA00022490"/>
    </source>
</evidence>
<feature type="compositionally biased region" description="Basic and acidic residues" evidence="4">
    <location>
        <begin position="151"/>
        <end position="234"/>
    </location>
</feature>
<evidence type="ECO:0000256" key="5">
    <source>
        <dbReference type="SAM" id="SignalP"/>
    </source>
</evidence>
<dbReference type="InterPro" id="IPR009060">
    <property type="entry name" value="UBA-like_sf"/>
</dbReference>
<evidence type="ECO:0000313" key="7">
    <source>
        <dbReference type="EMBL" id="RMX76684.1"/>
    </source>
</evidence>
<accession>A0A3M6WDP4</accession>
<keyword evidence="3" id="KW-0175">Coiled coil</keyword>
<dbReference type="InterPro" id="IPR015940">
    <property type="entry name" value="UBA"/>
</dbReference>
<dbReference type="GO" id="GO:0005634">
    <property type="term" value="C:nucleus"/>
    <property type="evidence" value="ECO:0007669"/>
    <property type="project" value="TreeGrafter"/>
</dbReference>
<dbReference type="GO" id="GO:0036435">
    <property type="term" value="F:K48-linked polyubiquitin modification-dependent protein binding"/>
    <property type="evidence" value="ECO:0007669"/>
    <property type="project" value="TreeGrafter"/>
</dbReference>
<dbReference type="OrthoDB" id="10254930at2759"/>
<evidence type="ECO:0000256" key="1">
    <source>
        <dbReference type="ARBA" id="ARBA00004496"/>
    </source>
</evidence>
<evidence type="ECO:0000256" key="4">
    <source>
        <dbReference type="SAM" id="MobiDB-lite"/>
    </source>
</evidence>
<sequence length="343" mass="37530">MVQLSPDTVPLLLPLALALSLSTYPSTTATMSADLDQLADMGFDREKAQLALKKGGNLTGAIDWLDKNADKSLEDLQQEDAAQAGDEANPSAVPMSMVCNDCGKKMRNMAAAQFHAEKSGHDDFSESTEEIAPLTEQEKKDKLEEMRQALREKKARQAVDDKAAEKRNDEIKRKHTKESEDAKEELRLKEQKKEAARKKQEKADDIAAKKRIREKIEADKAERKRKAEQEKAMRENPAAYDPGAPTAAASGGPSALAAAQQPAKTTANHAEARLRLQTPGGNVMKTFPAETTLFEVAHAVTAETGNETSSFTQNFPKKVWERSDFGMTLKEAGLVPSAALIVK</sequence>
<comment type="caution">
    <text evidence="7">The sequence shown here is derived from an EMBL/GenBank/DDBJ whole genome shotgun (WGS) entry which is preliminary data.</text>
</comment>
<evidence type="ECO:0000259" key="6">
    <source>
        <dbReference type="PROSITE" id="PS50033"/>
    </source>
</evidence>
<keyword evidence="2" id="KW-0963">Cytoplasm</keyword>
<dbReference type="Gene3D" id="1.10.8.10">
    <property type="entry name" value="DNA helicase RuvA subunit, C-terminal domain"/>
    <property type="match status" value="1"/>
</dbReference>